<proteinExistence type="predicted"/>
<reference evidence="2" key="1">
    <citation type="submission" date="2018-03" db="EMBL/GenBank/DDBJ databases">
        <title>Gramella fulva sp. nov., isolated from a dry surface of tidal flat.</title>
        <authorList>
            <person name="Hwang S.H."/>
            <person name="Hwang W.M."/>
            <person name="Kang K."/>
            <person name="Ahn T.-Y."/>
        </authorList>
    </citation>
    <scope>NUCLEOTIDE SEQUENCE [LARGE SCALE GENOMIC DNA]</scope>
    <source>
        <strain evidence="2">SH35</strain>
    </source>
</reference>
<dbReference type="RefSeq" id="WP_107011534.1">
    <property type="nucleotide sequence ID" value="NZ_CP028136.1"/>
</dbReference>
<dbReference type="AlphaFoldDB" id="A0A2R3Z3B4"/>
<name>A0A2R3Z3B4_9FLAO</name>
<dbReference type="Proteomes" id="UP000241507">
    <property type="component" value="Chromosome"/>
</dbReference>
<gene>
    <name evidence="1" type="ORF">C7S20_05460</name>
</gene>
<evidence type="ECO:0000313" key="1">
    <source>
        <dbReference type="EMBL" id="AVR44756.1"/>
    </source>
</evidence>
<sequence length="154" mass="17536">MKTIYLTISLISQTVTSVFAQDQGITILDKFIILDATENGVDITPQLLENEAFISFFELADEDHIYFANVWTVAESKSHGVVYNAEFKDFEETEETYAQQKITFTWKYQNSYDGISGTAKVKITKIYKPQGIYFEAVIVPEDLDLLVYSRSGCL</sequence>
<dbReference type="EMBL" id="CP028136">
    <property type="protein sequence ID" value="AVR44756.1"/>
    <property type="molecule type" value="Genomic_DNA"/>
</dbReference>
<dbReference type="KEGG" id="grs:C7S20_05460"/>
<dbReference type="OrthoDB" id="1429197at2"/>
<keyword evidence="2" id="KW-1185">Reference proteome</keyword>
<protein>
    <submittedName>
        <fullName evidence="1">Uncharacterized protein</fullName>
    </submittedName>
</protein>
<evidence type="ECO:0000313" key="2">
    <source>
        <dbReference type="Proteomes" id="UP000241507"/>
    </source>
</evidence>
<organism evidence="1 2">
    <name type="scientific">Christiangramia fulva</name>
    <dbReference type="NCBI Taxonomy" id="2126553"/>
    <lineage>
        <taxon>Bacteria</taxon>
        <taxon>Pseudomonadati</taxon>
        <taxon>Bacteroidota</taxon>
        <taxon>Flavobacteriia</taxon>
        <taxon>Flavobacteriales</taxon>
        <taxon>Flavobacteriaceae</taxon>
        <taxon>Christiangramia</taxon>
    </lineage>
</organism>
<accession>A0A2R3Z3B4</accession>